<dbReference type="InterPro" id="IPR015931">
    <property type="entry name" value="Acnase/IPM_dHydase_lsu_aba_1/3"/>
</dbReference>
<dbReference type="PRINTS" id="PR00415">
    <property type="entry name" value="ACONITASE"/>
</dbReference>
<evidence type="ECO:0000256" key="1">
    <source>
        <dbReference type="ARBA" id="ARBA00022485"/>
    </source>
</evidence>
<dbReference type="Pfam" id="PF00330">
    <property type="entry name" value="Aconitase"/>
    <property type="match status" value="1"/>
</dbReference>
<keyword evidence="8" id="KW-1185">Reference proteome</keyword>
<dbReference type="Gene3D" id="3.30.499.10">
    <property type="entry name" value="Aconitase, domain 3"/>
    <property type="match status" value="2"/>
</dbReference>
<evidence type="ECO:0000313" key="7">
    <source>
        <dbReference type="EMBL" id="PSB02094.1"/>
    </source>
</evidence>
<gene>
    <name evidence="7" type="ORF">C7B64_14810</name>
</gene>
<dbReference type="SUPFAM" id="SSF53732">
    <property type="entry name" value="Aconitase iron-sulfur domain"/>
    <property type="match status" value="1"/>
</dbReference>
<comment type="caution">
    <text evidence="7">The sequence shown here is derived from an EMBL/GenBank/DDBJ whole genome shotgun (WGS) entry which is preliminary data.</text>
</comment>
<name>A0A2T1C1L6_9CYAN</name>
<dbReference type="NCBIfam" id="TIGR02086">
    <property type="entry name" value="IPMI_arch"/>
    <property type="match status" value="1"/>
</dbReference>
<dbReference type="GO" id="GO:0009098">
    <property type="term" value="P:L-leucine biosynthetic process"/>
    <property type="evidence" value="ECO:0007669"/>
    <property type="project" value="InterPro"/>
</dbReference>
<protein>
    <submittedName>
        <fullName evidence="7">3-isopropylmalate dehydratase</fullName>
    </submittedName>
</protein>
<dbReference type="EMBL" id="PVWJ01000073">
    <property type="protein sequence ID" value="PSB02094.1"/>
    <property type="molecule type" value="Genomic_DNA"/>
</dbReference>
<dbReference type="NCBIfam" id="NF001614">
    <property type="entry name" value="PRK00402.1"/>
    <property type="match status" value="1"/>
</dbReference>
<dbReference type="GO" id="GO:0051539">
    <property type="term" value="F:4 iron, 4 sulfur cluster binding"/>
    <property type="evidence" value="ECO:0007669"/>
    <property type="project" value="UniProtKB-KW"/>
</dbReference>
<evidence type="ECO:0000259" key="6">
    <source>
        <dbReference type="Pfam" id="PF00330"/>
    </source>
</evidence>
<sequence length="434" mass="46536">MRQTLTEKILSHRLGKKQVEAGETLWVNVDTLMAIDAYIPLMREIFTKELGETAKIANPNQCIFVIDHFSFTTDTTAQKNNQQIRQFAQEQGVRLYDVGKGISHLLLAEQGYNRPGAILVGTDSHTVTSGAFGTFAIGVGATDATFILATGEILLKVPASIKVVFHGALSPHVTAKDLILMLLRDLTTRGANYCAIEFSGEVIDNMEVAERMTLCNMAAEAGAKNAIMVPNTATIQYLQQRTSVPFEVFTPDRDACYIKTLEYDVTGIEPLVACPHSPDNVASIDAVAGVKLERAYIGSCTGGKLTDFVAAARILLNKTVAIETLAVPASQAVVEEMMTTEINGHSVDEILVNAGVQLSLTPGCAACCGGLADTFGRVNQPQTVISTTNRNFPGRMGHKQAEIYLASPYTVAGSAVAGHLVNPKDYLTPAVISS</sequence>
<keyword evidence="1" id="KW-0004">4Fe-4S</keyword>
<dbReference type="GO" id="GO:0046872">
    <property type="term" value="F:metal ion binding"/>
    <property type="evidence" value="ECO:0007669"/>
    <property type="project" value="UniProtKB-KW"/>
</dbReference>
<organism evidence="7 8">
    <name type="scientific">Merismopedia glauca CCAP 1448/3</name>
    <dbReference type="NCBI Taxonomy" id="1296344"/>
    <lineage>
        <taxon>Bacteria</taxon>
        <taxon>Bacillati</taxon>
        <taxon>Cyanobacteriota</taxon>
        <taxon>Cyanophyceae</taxon>
        <taxon>Synechococcales</taxon>
        <taxon>Merismopediaceae</taxon>
        <taxon>Merismopedia</taxon>
    </lineage>
</organism>
<dbReference type="InterPro" id="IPR006251">
    <property type="entry name" value="Homoacnase/IPMdehydase_lsu"/>
</dbReference>
<keyword evidence="5" id="KW-0456">Lyase</keyword>
<evidence type="ECO:0000256" key="4">
    <source>
        <dbReference type="ARBA" id="ARBA00023014"/>
    </source>
</evidence>
<keyword evidence="3" id="KW-0408">Iron</keyword>
<dbReference type="InterPro" id="IPR036008">
    <property type="entry name" value="Aconitase_4Fe-4S_dom"/>
</dbReference>
<dbReference type="RefSeq" id="WP_106289435.1">
    <property type="nucleotide sequence ID" value="NZ_CAWNTC010000099.1"/>
</dbReference>
<dbReference type="Proteomes" id="UP000238762">
    <property type="component" value="Unassembled WGS sequence"/>
</dbReference>
<accession>A0A2T1C1L6</accession>
<dbReference type="PANTHER" id="PTHR43822:SF2">
    <property type="entry name" value="HOMOACONITASE, MITOCHONDRIAL"/>
    <property type="match status" value="1"/>
</dbReference>
<keyword evidence="4" id="KW-0411">Iron-sulfur</keyword>
<evidence type="ECO:0000256" key="3">
    <source>
        <dbReference type="ARBA" id="ARBA00023004"/>
    </source>
</evidence>
<dbReference type="OrthoDB" id="9802769at2"/>
<evidence type="ECO:0000256" key="2">
    <source>
        <dbReference type="ARBA" id="ARBA00022723"/>
    </source>
</evidence>
<dbReference type="PANTHER" id="PTHR43822">
    <property type="entry name" value="HOMOACONITASE, MITOCHONDRIAL-RELATED"/>
    <property type="match status" value="1"/>
</dbReference>
<feature type="domain" description="Aconitase/3-isopropylmalate dehydratase large subunit alpha/beta/alpha" evidence="6">
    <location>
        <begin position="50"/>
        <end position="418"/>
    </location>
</feature>
<reference evidence="7 8" key="2">
    <citation type="submission" date="2018-03" db="EMBL/GenBank/DDBJ databases">
        <title>The ancient ancestry and fast evolution of plastids.</title>
        <authorList>
            <person name="Moore K.R."/>
            <person name="Magnabosco C."/>
            <person name="Momper L."/>
            <person name="Gold D.A."/>
            <person name="Bosak T."/>
            <person name="Fournier G.P."/>
        </authorList>
    </citation>
    <scope>NUCLEOTIDE SEQUENCE [LARGE SCALE GENOMIC DNA]</scope>
    <source>
        <strain evidence="7 8">CCAP 1448/3</strain>
    </source>
</reference>
<dbReference type="InterPro" id="IPR001030">
    <property type="entry name" value="Acoase/IPM_deHydtase_lsu_aba"/>
</dbReference>
<dbReference type="AlphaFoldDB" id="A0A2T1C1L6"/>
<proteinExistence type="predicted"/>
<dbReference type="NCBIfam" id="TIGR01343">
    <property type="entry name" value="hacA_fam"/>
    <property type="match status" value="1"/>
</dbReference>
<dbReference type="InterPro" id="IPR011826">
    <property type="entry name" value="HAcnase/IPMdehydase_lsu_prok"/>
</dbReference>
<dbReference type="InterPro" id="IPR050067">
    <property type="entry name" value="IPM_dehydratase_rel_enz"/>
</dbReference>
<reference evidence="7 8" key="1">
    <citation type="submission" date="2018-02" db="EMBL/GenBank/DDBJ databases">
        <authorList>
            <person name="Cohen D.B."/>
            <person name="Kent A.D."/>
        </authorList>
    </citation>
    <scope>NUCLEOTIDE SEQUENCE [LARGE SCALE GENOMIC DNA]</scope>
    <source>
        <strain evidence="7 8">CCAP 1448/3</strain>
    </source>
</reference>
<evidence type="ECO:0000256" key="5">
    <source>
        <dbReference type="ARBA" id="ARBA00023239"/>
    </source>
</evidence>
<evidence type="ECO:0000313" key="8">
    <source>
        <dbReference type="Proteomes" id="UP000238762"/>
    </source>
</evidence>
<dbReference type="GO" id="GO:0003861">
    <property type="term" value="F:3-isopropylmalate dehydratase activity"/>
    <property type="evidence" value="ECO:0007669"/>
    <property type="project" value="InterPro"/>
</dbReference>
<keyword evidence="2" id="KW-0479">Metal-binding</keyword>